<evidence type="ECO:0000313" key="10">
    <source>
        <dbReference type="EMBL" id="NMO20130.1"/>
    </source>
</evidence>
<dbReference type="Pfam" id="PF00005">
    <property type="entry name" value="ABC_tran"/>
    <property type="match status" value="1"/>
</dbReference>
<keyword evidence="11" id="KW-1185">Reference proteome</keyword>
<evidence type="ECO:0000256" key="4">
    <source>
        <dbReference type="ARBA" id="ARBA00022840"/>
    </source>
</evidence>
<dbReference type="InterPro" id="IPR011527">
    <property type="entry name" value="ABC1_TM_dom"/>
</dbReference>
<dbReference type="SMART" id="SM00382">
    <property type="entry name" value="AAA"/>
    <property type="match status" value="1"/>
</dbReference>
<feature type="transmembrane region" description="Helical" evidence="7">
    <location>
        <begin position="151"/>
        <end position="173"/>
    </location>
</feature>
<comment type="caution">
    <text evidence="10">The sequence shown here is derived from an EMBL/GenBank/DDBJ whole genome shotgun (WGS) entry which is preliminary data.</text>
</comment>
<dbReference type="CDD" id="cd03228">
    <property type="entry name" value="ABCC_MRP_Like"/>
    <property type="match status" value="1"/>
</dbReference>
<dbReference type="SUPFAM" id="SSF90123">
    <property type="entry name" value="ABC transporter transmembrane region"/>
    <property type="match status" value="1"/>
</dbReference>
<dbReference type="Gene3D" id="1.20.1560.10">
    <property type="entry name" value="ABC transporter type 1, transmembrane domain"/>
    <property type="match status" value="1"/>
</dbReference>
<dbReference type="PANTHER" id="PTHR43394:SF1">
    <property type="entry name" value="ATP-BINDING CASSETTE SUB-FAMILY B MEMBER 10, MITOCHONDRIAL"/>
    <property type="match status" value="1"/>
</dbReference>
<keyword evidence="6 7" id="KW-0472">Membrane</keyword>
<feature type="domain" description="ABC transmembrane type-1" evidence="9">
    <location>
        <begin position="15"/>
        <end position="292"/>
    </location>
</feature>
<feature type="transmembrane region" description="Helical" evidence="7">
    <location>
        <begin position="126"/>
        <end position="145"/>
    </location>
</feature>
<evidence type="ECO:0000256" key="7">
    <source>
        <dbReference type="SAM" id="Phobius"/>
    </source>
</evidence>
<dbReference type="GO" id="GO:0005886">
    <property type="term" value="C:plasma membrane"/>
    <property type="evidence" value="ECO:0007669"/>
    <property type="project" value="UniProtKB-SubCell"/>
</dbReference>
<dbReference type="InterPro" id="IPR027417">
    <property type="entry name" value="P-loop_NTPase"/>
</dbReference>
<dbReference type="PROSITE" id="PS00211">
    <property type="entry name" value="ABC_TRANSPORTER_1"/>
    <property type="match status" value="1"/>
</dbReference>
<evidence type="ECO:0000259" key="9">
    <source>
        <dbReference type="PROSITE" id="PS50929"/>
    </source>
</evidence>
<feature type="transmembrane region" description="Helical" evidence="7">
    <location>
        <begin position="15"/>
        <end position="36"/>
    </location>
</feature>
<dbReference type="InterPro" id="IPR003439">
    <property type="entry name" value="ABC_transporter-like_ATP-bd"/>
</dbReference>
<dbReference type="GO" id="GO:1904680">
    <property type="term" value="F:peptide transmembrane transporter activity"/>
    <property type="evidence" value="ECO:0007669"/>
    <property type="project" value="InterPro"/>
</dbReference>
<protein>
    <submittedName>
        <fullName evidence="10">Cyclic peptide export ABC transporter</fullName>
    </submittedName>
</protein>
<evidence type="ECO:0000256" key="2">
    <source>
        <dbReference type="ARBA" id="ARBA00022692"/>
    </source>
</evidence>
<feature type="transmembrane region" description="Helical" evidence="7">
    <location>
        <begin position="232"/>
        <end position="255"/>
    </location>
</feature>
<evidence type="ECO:0000256" key="3">
    <source>
        <dbReference type="ARBA" id="ARBA00022741"/>
    </source>
</evidence>
<dbReference type="PROSITE" id="PS50893">
    <property type="entry name" value="ABC_TRANSPORTER_2"/>
    <property type="match status" value="1"/>
</dbReference>
<dbReference type="NCBIfam" id="TIGR01194">
    <property type="entry name" value="cyc_pep_trnsptr"/>
    <property type="match status" value="1"/>
</dbReference>
<evidence type="ECO:0000259" key="8">
    <source>
        <dbReference type="PROSITE" id="PS50893"/>
    </source>
</evidence>
<evidence type="ECO:0000256" key="6">
    <source>
        <dbReference type="ARBA" id="ARBA00023136"/>
    </source>
</evidence>
<reference evidence="10 11" key="1">
    <citation type="submission" date="2020-04" db="EMBL/GenBank/DDBJ databases">
        <title>Draft genome of Pyxidicoccus fallax type strain.</title>
        <authorList>
            <person name="Whitworth D.E."/>
        </authorList>
    </citation>
    <scope>NUCLEOTIDE SEQUENCE [LARGE SCALE GENOMIC DNA]</scope>
    <source>
        <strain evidence="10 11">DSM 14698</strain>
    </source>
</reference>
<dbReference type="InterPro" id="IPR017871">
    <property type="entry name" value="ABC_transporter-like_CS"/>
</dbReference>
<keyword evidence="5 7" id="KW-1133">Transmembrane helix</keyword>
<keyword evidence="4" id="KW-0067">ATP-binding</keyword>
<dbReference type="PROSITE" id="PS50929">
    <property type="entry name" value="ABC_TM1F"/>
    <property type="match status" value="1"/>
</dbReference>
<dbReference type="GO" id="GO:0016887">
    <property type="term" value="F:ATP hydrolysis activity"/>
    <property type="evidence" value="ECO:0007669"/>
    <property type="project" value="InterPro"/>
</dbReference>
<keyword evidence="2 7" id="KW-0812">Transmembrane</keyword>
<dbReference type="PANTHER" id="PTHR43394">
    <property type="entry name" value="ATP-DEPENDENT PERMEASE MDL1, MITOCHONDRIAL"/>
    <property type="match status" value="1"/>
</dbReference>
<dbReference type="InterPro" id="IPR005898">
    <property type="entry name" value="Cyc_pep_transpt_SyrD/YojI"/>
</dbReference>
<evidence type="ECO:0000313" key="11">
    <source>
        <dbReference type="Proteomes" id="UP000518300"/>
    </source>
</evidence>
<dbReference type="GO" id="GO:0015421">
    <property type="term" value="F:ABC-type oligopeptide transporter activity"/>
    <property type="evidence" value="ECO:0007669"/>
    <property type="project" value="TreeGrafter"/>
</dbReference>
<organism evidence="10 11">
    <name type="scientific">Pyxidicoccus fallax</name>
    <dbReference type="NCBI Taxonomy" id="394095"/>
    <lineage>
        <taxon>Bacteria</taxon>
        <taxon>Pseudomonadati</taxon>
        <taxon>Myxococcota</taxon>
        <taxon>Myxococcia</taxon>
        <taxon>Myxococcales</taxon>
        <taxon>Cystobacterineae</taxon>
        <taxon>Myxococcaceae</taxon>
        <taxon>Pyxidicoccus</taxon>
    </lineage>
</organism>
<sequence>MTLLALLFRRSKGPILLAVVLGVLAGAAGAGLVWAINRALTSQTPAQAWSLLPAFAALAVASLMTRLLSQMQLNVLQQQVVEDLRLDLCERILRAPLRKLEEAGSHRVLAALTDDIFVISSAISTAPYALINLATVAGGFVYLAYLSGTVLMLMLGVIAVAGASVVLPIRFAYRQLHDRREQHDRLFSGFRSLVDGTKELQLHQDRREDFFERELKASAQAVTRSQTRSNNIFLVTANWGGFMLVAVIGAILFGIPRFLDVEMSTLVGYTLVVLYVQSPLDSLATQLPLLARSQVAIKKLEKLGLSLEDPTKSPPRKVEAPTTFERLELAGITHSYYREHEDGHFTLGPLDLTLRRGELVFLVGGNGSGKTTLAKLLTGLYAPEAGEIRVDGVPVTSESRAAYRQLFTAVFYDFHLFERLLGLSRPELMERAREYLARLHLDRKVRLEEDRLSTTSLSQGQRKRLALLTAYLEDRPIYVFDEWAADQDPVFRELFYRELLPELRGRGKLVFVISHDDRYFHLADRVIKLEAGRLVPDVTQTSVNTAISA</sequence>
<dbReference type="Gene3D" id="3.40.50.300">
    <property type="entry name" value="P-loop containing nucleotide triphosphate hydrolases"/>
    <property type="match status" value="1"/>
</dbReference>
<evidence type="ECO:0000256" key="1">
    <source>
        <dbReference type="ARBA" id="ARBA00004651"/>
    </source>
</evidence>
<dbReference type="InterPro" id="IPR036640">
    <property type="entry name" value="ABC1_TM_sf"/>
</dbReference>
<dbReference type="InterPro" id="IPR003593">
    <property type="entry name" value="AAA+_ATPase"/>
</dbReference>
<feature type="transmembrane region" description="Helical" evidence="7">
    <location>
        <begin position="48"/>
        <end position="68"/>
    </location>
</feature>
<dbReference type="GO" id="GO:0005524">
    <property type="term" value="F:ATP binding"/>
    <property type="evidence" value="ECO:0007669"/>
    <property type="project" value="UniProtKB-KW"/>
</dbReference>
<dbReference type="InterPro" id="IPR039421">
    <property type="entry name" value="Type_1_exporter"/>
</dbReference>
<proteinExistence type="predicted"/>
<gene>
    <name evidence="10" type="ORF">HG543_35510</name>
</gene>
<name>A0A848LR62_9BACT</name>
<dbReference type="Proteomes" id="UP000518300">
    <property type="component" value="Unassembled WGS sequence"/>
</dbReference>
<feature type="domain" description="ABC transporter" evidence="8">
    <location>
        <begin position="327"/>
        <end position="549"/>
    </location>
</feature>
<accession>A0A848LR62</accession>
<comment type="subcellular location">
    <subcellularLocation>
        <location evidence="1">Cell membrane</location>
        <topology evidence="1">Multi-pass membrane protein</topology>
    </subcellularLocation>
</comment>
<dbReference type="Pfam" id="PF00664">
    <property type="entry name" value="ABC_membrane"/>
    <property type="match status" value="1"/>
</dbReference>
<evidence type="ECO:0000256" key="5">
    <source>
        <dbReference type="ARBA" id="ARBA00022989"/>
    </source>
</evidence>
<dbReference type="RefSeq" id="WP_169349361.1">
    <property type="nucleotide sequence ID" value="NZ_JABBJJ010000226.1"/>
</dbReference>
<dbReference type="EMBL" id="JABBJJ010000226">
    <property type="protein sequence ID" value="NMO20130.1"/>
    <property type="molecule type" value="Genomic_DNA"/>
</dbReference>
<keyword evidence="3" id="KW-0547">Nucleotide-binding</keyword>
<dbReference type="SUPFAM" id="SSF52540">
    <property type="entry name" value="P-loop containing nucleoside triphosphate hydrolases"/>
    <property type="match status" value="1"/>
</dbReference>
<dbReference type="AlphaFoldDB" id="A0A848LR62"/>